<comment type="caution">
    <text evidence="10">The sequence shown here is derived from an EMBL/GenBank/DDBJ whole genome shotgun (WGS) entry which is preliminary data.</text>
</comment>
<evidence type="ECO:0000256" key="1">
    <source>
        <dbReference type="ARBA" id="ARBA00004651"/>
    </source>
</evidence>
<dbReference type="Proteomes" id="UP001314241">
    <property type="component" value="Unassembled WGS sequence"/>
</dbReference>
<evidence type="ECO:0000259" key="9">
    <source>
        <dbReference type="Pfam" id="PF01757"/>
    </source>
</evidence>
<sequence length="597" mass="67311">MVLLYHFYPKIFTGGFVGVDLFFAFSGFLITGLVIDEYSRDDHFRLFNFYVRRFKRIVPPLLLAVVIVLPMSLLISRDFITDISHQVAAVLGFVTNYFEILTGGDYENQFMPHLFVHTWTLAIEMHFYLIWGLILWFLVRNVIKQRHFSVVARGEMLRERVGLAAIIIVMIQLVLVNVEVLQGTNVNQLYFADLTHSFPFFLGALVASFTGVYHLPEAFQRLIDRWSTRRAIVLMFLGFAVLMTLLFCLHYDNDVTYLYGFLLASLATSVMIIAARVLHEKTPNIKEPAILTFLADASYSVYLYHWPLLIIFSHLMERNEAIILTTVLSFVLAALSYYWVEPLLTNRKLGFQHNRKPWLVGRWTAYCCLALLTVNGAWICTQAPQMSSLTRKLWVGNVQQDLDQLNGLAGQFNQNTSSASPVQKGKIPAGVTIIGDSVTLGTRASLAERVKNASIDAQANRNMGEANAIVAQQIKANTLRKNVVICIGTNSLDDYEQQLQDLIDQIPKGHRLILMTPYDGQADATWNSAKLAVLERKLPAKYNYITIADWNKIAPAHKEIFGGGDGTHFAGNSEGDELYAKAINQALKEAAKKPVKS</sequence>
<keyword evidence="3" id="KW-0808">Transferase</keyword>
<dbReference type="SUPFAM" id="SSF52266">
    <property type="entry name" value="SGNH hydrolase"/>
    <property type="match status" value="1"/>
</dbReference>
<keyword evidence="10" id="KW-0946">Virion</keyword>
<dbReference type="PANTHER" id="PTHR23028:SF53">
    <property type="entry name" value="ACYL_TRANSF_3 DOMAIN-CONTAINING PROTEIN"/>
    <property type="match status" value="1"/>
</dbReference>
<accession>A0ABM9N6S0</accession>
<dbReference type="InterPro" id="IPR050879">
    <property type="entry name" value="Acyltransferase_3"/>
</dbReference>
<reference evidence="10 11" key="1">
    <citation type="submission" date="2024-01" db="EMBL/GenBank/DDBJ databases">
        <authorList>
            <person name="Botero Cardona J."/>
        </authorList>
    </citation>
    <scope>NUCLEOTIDE SEQUENCE [LARGE SCALE GENOMIC DNA]</scope>
    <source>
        <strain evidence="10 11">LMG 33000</strain>
    </source>
</reference>
<feature type="transmembrane region" description="Helical" evidence="8">
    <location>
        <begin position="56"/>
        <end position="75"/>
    </location>
</feature>
<gene>
    <name evidence="10" type="ORF">R54876_GBNLAHCA_01466</name>
</gene>
<feature type="transmembrane region" description="Helical" evidence="8">
    <location>
        <begin position="360"/>
        <end position="379"/>
    </location>
</feature>
<feature type="transmembrane region" description="Helical" evidence="8">
    <location>
        <begin position="257"/>
        <end position="278"/>
    </location>
</feature>
<keyword evidence="10" id="KW-0167">Capsid protein</keyword>
<evidence type="ECO:0000313" key="10">
    <source>
        <dbReference type="EMBL" id="CAK8054883.1"/>
    </source>
</evidence>
<feature type="transmembrane region" description="Helical" evidence="8">
    <location>
        <begin position="231"/>
        <end position="251"/>
    </location>
</feature>
<evidence type="ECO:0000256" key="6">
    <source>
        <dbReference type="ARBA" id="ARBA00023136"/>
    </source>
</evidence>
<feature type="transmembrane region" description="Helical" evidence="8">
    <location>
        <begin position="198"/>
        <end position="219"/>
    </location>
</feature>
<comment type="subcellular location">
    <subcellularLocation>
        <location evidence="1">Cell membrane</location>
        <topology evidence="1">Multi-pass membrane protein</topology>
    </subcellularLocation>
</comment>
<feature type="transmembrane region" description="Helical" evidence="8">
    <location>
        <begin position="290"/>
        <end position="315"/>
    </location>
</feature>
<keyword evidence="11" id="KW-1185">Reference proteome</keyword>
<organism evidence="10 11">
    <name type="scientific">Eupransor demetentiae</name>
    <dbReference type="NCBI Taxonomy" id="3109584"/>
    <lineage>
        <taxon>Bacteria</taxon>
        <taxon>Bacillati</taxon>
        <taxon>Bacillota</taxon>
        <taxon>Bacilli</taxon>
        <taxon>Lactobacillales</taxon>
        <taxon>Lactobacillaceae</taxon>
        <taxon>Eupransor</taxon>
    </lineage>
</organism>
<evidence type="ECO:0000256" key="3">
    <source>
        <dbReference type="ARBA" id="ARBA00022679"/>
    </source>
</evidence>
<evidence type="ECO:0000256" key="2">
    <source>
        <dbReference type="ARBA" id="ARBA00022475"/>
    </source>
</evidence>
<keyword evidence="5 8" id="KW-1133">Transmembrane helix</keyword>
<name>A0ABM9N6S0_9LACO</name>
<dbReference type="Pfam" id="PF01757">
    <property type="entry name" value="Acyl_transf_3"/>
    <property type="match status" value="1"/>
</dbReference>
<keyword evidence="4 8" id="KW-0812">Transmembrane</keyword>
<evidence type="ECO:0000256" key="5">
    <source>
        <dbReference type="ARBA" id="ARBA00022989"/>
    </source>
</evidence>
<feature type="transmembrane region" description="Helical" evidence="8">
    <location>
        <begin position="160"/>
        <end position="178"/>
    </location>
</feature>
<dbReference type="InterPro" id="IPR002656">
    <property type="entry name" value="Acyl_transf_3_dom"/>
</dbReference>
<evidence type="ECO:0000256" key="8">
    <source>
        <dbReference type="SAM" id="Phobius"/>
    </source>
</evidence>
<feature type="transmembrane region" description="Helical" evidence="8">
    <location>
        <begin position="321"/>
        <end position="340"/>
    </location>
</feature>
<feature type="transmembrane region" description="Helical" evidence="8">
    <location>
        <begin position="119"/>
        <end position="139"/>
    </location>
</feature>
<dbReference type="CDD" id="cd01840">
    <property type="entry name" value="SGNH_hydrolase_yrhL_like"/>
    <property type="match status" value="1"/>
</dbReference>
<dbReference type="EMBL" id="CAWVOH010000004">
    <property type="protein sequence ID" value="CAK8054883.1"/>
    <property type="molecule type" value="Genomic_DNA"/>
</dbReference>
<keyword evidence="2" id="KW-1003">Cell membrane</keyword>
<feature type="domain" description="Acyltransferase 3" evidence="9">
    <location>
        <begin position="11"/>
        <end position="335"/>
    </location>
</feature>
<keyword evidence="7" id="KW-0012">Acyltransferase</keyword>
<protein>
    <submittedName>
        <fullName evidence="10">Lysophospholipase L1 or related esterase. Includes spore coat protein LipC/YcsK (TesA)</fullName>
    </submittedName>
</protein>
<keyword evidence="6 8" id="KW-0472">Membrane</keyword>
<dbReference type="PANTHER" id="PTHR23028">
    <property type="entry name" value="ACETYLTRANSFERASE"/>
    <property type="match status" value="1"/>
</dbReference>
<proteinExistence type="predicted"/>
<evidence type="ECO:0000313" key="11">
    <source>
        <dbReference type="Proteomes" id="UP001314241"/>
    </source>
</evidence>
<feature type="transmembrane region" description="Helical" evidence="8">
    <location>
        <begin position="12"/>
        <end position="35"/>
    </location>
</feature>
<evidence type="ECO:0000256" key="4">
    <source>
        <dbReference type="ARBA" id="ARBA00022692"/>
    </source>
</evidence>
<dbReference type="Gene3D" id="3.40.50.1110">
    <property type="entry name" value="SGNH hydrolase"/>
    <property type="match status" value="1"/>
</dbReference>
<dbReference type="InterPro" id="IPR036514">
    <property type="entry name" value="SGNH_hydro_sf"/>
</dbReference>
<evidence type="ECO:0000256" key="7">
    <source>
        <dbReference type="ARBA" id="ARBA00023315"/>
    </source>
</evidence>